<name>A0A2U1LVP1_ARTAN</name>
<sequence>MYSAETAESRNYPSPKEGRFGQQPVGRSQICVKSNEYYSPTVSSIKKKRNILEQQWPNRSRRPTAVHSSPKWAF</sequence>
<reference evidence="2 3" key="1">
    <citation type="journal article" date="2018" name="Mol. Plant">
        <title>The genome of Artemisia annua provides insight into the evolution of Asteraceae family and artemisinin biosynthesis.</title>
        <authorList>
            <person name="Shen Q."/>
            <person name="Zhang L."/>
            <person name="Liao Z."/>
            <person name="Wang S."/>
            <person name="Yan T."/>
            <person name="Shi P."/>
            <person name="Liu M."/>
            <person name="Fu X."/>
            <person name="Pan Q."/>
            <person name="Wang Y."/>
            <person name="Lv Z."/>
            <person name="Lu X."/>
            <person name="Zhang F."/>
            <person name="Jiang W."/>
            <person name="Ma Y."/>
            <person name="Chen M."/>
            <person name="Hao X."/>
            <person name="Li L."/>
            <person name="Tang Y."/>
            <person name="Lv G."/>
            <person name="Zhou Y."/>
            <person name="Sun X."/>
            <person name="Brodelius P.E."/>
            <person name="Rose J.K.C."/>
            <person name="Tang K."/>
        </authorList>
    </citation>
    <scope>NUCLEOTIDE SEQUENCE [LARGE SCALE GENOMIC DNA]</scope>
    <source>
        <strain evidence="3">cv. Huhao1</strain>
        <tissue evidence="2">Leaf</tissue>
    </source>
</reference>
<proteinExistence type="predicted"/>
<organism evidence="2 3">
    <name type="scientific">Artemisia annua</name>
    <name type="common">Sweet wormwood</name>
    <dbReference type="NCBI Taxonomy" id="35608"/>
    <lineage>
        <taxon>Eukaryota</taxon>
        <taxon>Viridiplantae</taxon>
        <taxon>Streptophyta</taxon>
        <taxon>Embryophyta</taxon>
        <taxon>Tracheophyta</taxon>
        <taxon>Spermatophyta</taxon>
        <taxon>Magnoliopsida</taxon>
        <taxon>eudicotyledons</taxon>
        <taxon>Gunneridae</taxon>
        <taxon>Pentapetalae</taxon>
        <taxon>asterids</taxon>
        <taxon>campanulids</taxon>
        <taxon>Asterales</taxon>
        <taxon>Asteraceae</taxon>
        <taxon>Asteroideae</taxon>
        <taxon>Anthemideae</taxon>
        <taxon>Artemisiinae</taxon>
        <taxon>Artemisia</taxon>
    </lineage>
</organism>
<evidence type="ECO:0000256" key="1">
    <source>
        <dbReference type="SAM" id="MobiDB-lite"/>
    </source>
</evidence>
<dbReference type="AlphaFoldDB" id="A0A2U1LVP1"/>
<comment type="caution">
    <text evidence="2">The sequence shown here is derived from an EMBL/GenBank/DDBJ whole genome shotgun (WGS) entry which is preliminary data.</text>
</comment>
<feature type="region of interest" description="Disordered" evidence="1">
    <location>
        <begin position="1"/>
        <end position="27"/>
    </location>
</feature>
<keyword evidence="3" id="KW-1185">Reference proteome</keyword>
<dbReference type="Proteomes" id="UP000245207">
    <property type="component" value="Unassembled WGS sequence"/>
</dbReference>
<accession>A0A2U1LVP1</accession>
<dbReference type="OrthoDB" id="1925372at2759"/>
<evidence type="ECO:0000313" key="3">
    <source>
        <dbReference type="Proteomes" id="UP000245207"/>
    </source>
</evidence>
<feature type="region of interest" description="Disordered" evidence="1">
    <location>
        <begin position="53"/>
        <end position="74"/>
    </location>
</feature>
<evidence type="ECO:0000313" key="2">
    <source>
        <dbReference type="EMBL" id="PWA53058.1"/>
    </source>
</evidence>
<dbReference type="PANTHER" id="PTHR35729:SF1">
    <property type="entry name" value="T1B9.12 PROTEIN"/>
    <property type="match status" value="1"/>
</dbReference>
<dbReference type="PANTHER" id="PTHR35729">
    <property type="entry name" value="T1B9.12 PROTEIN"/>
    <property type="match status" value="1"/>
</dbReference>
<protein>
    <submittedName>
        <fullName evidence="2">Uncharacterized protein</fullName>
    </submittedName>
</protein>
<gene>
    <name evidence="2" type="ORF">CTI12_AA449020</name>
</gene>
<dbReference type="EMBL" id="PKPP01007558">
    <property type="protein sequence ID" value="PWA53058.1"/>
    <property type="molecule type" value="Genomic_DNA"/>
</dbReference>
<dbReference type="STRING" id="35608.A0A2U1LVP1"/>